<evidence type="ECO:0000256" key="1">
    <source>
        <dbReference type="SAM" id="MobiDB-lite"/>
    </source>
</evidence>
<evidence type="ECO:0000256" key="2">
    <source>
        <dbReference type="SAM" id="Phobius"/>
    </source>
</evidence>
<organism evidence="3">
    <name type="scientific">Curvibacter symbiont subsp. Hydra magnipapillata</name>
    <dbReference type="NCBI Taxonomy" id="667019"/>
    <lineage>
        <taxon>Bacteria</taxon>
        <taxon>Pseudomonadati</taxon>
        <taxon>Pseudomonadota</taxon>
        <taxon>Betaproteobacteria</taxon>
        <taxon>Burkholderiales</taxon>
        <taxon>Comamonadaceae</taxon>
        <taxon>Curvibacter</taxon>
    </lineage>
</organism>
<keyword evidence="2" id="KW-0812">Transmembrane</keyword>
<proteinExistence type="predicted"/>
<sequence length="285" mass="28959">MLAGSAAWAQQEPSLNDIYTTAQAGKLEQAQVMVQQVLVSHPNSAKAHYVRSELYARQGQLASARESLAKAEKLAPGLPFAKAEAVQALRSQLSGSQASAVVAHANAAPVAYSSPAPSSSGGWALPVLLAGGVIALAFFAFRRRTPDVKVLQPAYGASMSGGLNGPQTFGGPASNPYGPQPYGPTYGAGYGQAPVSGLGGKIMGGVATGLAVGAGVMAAEAIGRNLMGGHDAVHDSGNFSNPVSDNSVLGNDLNRDMGGADFGISDSTTWDDPGVSRDSSSDWDT</sequence>
<accession>C9Y994</accession>
<dbReference type="InterPro" id="IPR011990">
    <property type="entry name" value="TPR-like_helical_dom_sf"/>
</dbReference>
<keyword evidence="2" id="KW-0472">Membrane</keyword>
<protein>
    <submittedName>
        <fullName evidence="3">Uncharacterized protein</fullName>
    </submittedName>
</protein>
<reference evidence="3" key="1">
    <citation type="journal article" date="2010" name="Nature">
        <title>The dynamic genome of Hydra.</title>
        <authorList>
            <person name="Chapman J.A."/>
            <person name="Kirkness E.F."/>
            <person name="Simakov O."/>
            <person name="Hampson S.E."/>
            <person name="Mitros T."/>
            <person name="Weinmaier T."/>
            <person name="Rattei T."/>
            <person name="Balasubramanian P.G."/>
            <person name="Borman J."/>
            <person name="Busam D."/>
            <person name="Disbennett K."/>
            <person name="Pfannkoch C."/>
            <person name="Sumin N."/>
            <person name="Sutton G."/>
            <person name="Viswanathan L."/>
            <person name="Walenz B."/>
            <person name="Goodstein D.M."/>
            <person name="Hellsten U."/>
            <person name="Kawashima T."/>
            <person name="Prochnik S.E."/>
            <person name="Putnam N.H."/>
            <person name="Shu S."/>
            <person name="Blumberg B."/>
            <person name="Dana C.E."/>
            <person name="Gee L."/>
            <person name="Kibler D.F."/>
            <person name="Law L."/>
            <person name="Lindgens D."/>
            <person name="Martinez D.E."/>
            <person name="Peng J."/>
            <person name="Wigge P.A."/>
            <person name="Bertulat B."/>
            <person name="Guder C."/>
            <person name="Nakamura Y."/>
            <person name="Ozbek S."/>
            <person name="Watanabe H."/>
            <person name="Khalturin K."/>
            <person name="Hemmrich G."/>
            <person name="Franke A."/>
            <person name="Augustin R."/>
            <person name="Fraune S."/>
            <person name="Hayakawa E."/>
            <person name="Hayakawa S."/>
            <person name="Hirose M."/>
            <person name="Hwang J."/>
            <person name="Ikeo K."/>
            <person name="Nishimiya-Fujisawa C."/>
            <person name="Ogura A."/>
            <person name="Takahashi T."/>
            <person name="Steinmetz P.R."/>
            <person name="Zhang X."/>
            <person name="Aufschnaiter R."/>
            <person name="Eder M.K."/>
            <person name="Gorny A.K."/>
            <person name="Salvenmoser W."/>
            <person name="Heimberg A.M."/>
            <person name="Wheeler B.M."/>
            <person name="Peterson K.J."/>
            <person name="Boettger A."/>
            <person name="Tischler P."/>
            <person name="Wolf A."/>
            <person name="Gojobori T."/>
            <person name="Remington K.A."/>
            <person name="Strausberg R.L."/>
            <person name="Venter J."/>
            <person name="Technau U."/>
            <person name="Hobmayer B."/>
            <person name="Bosch T.C."/>
            <person name="Holstein T.W."/>
            <person name="Fujisawa T."/>
            <person name="Bode H.R."/>
            <person name="David C.N."/>
            <person name="Rokhsar D.S."/>
            <person name="Steele R.E."/>
        </authorList>
    </citation>
    <scope>NUCLEOTIDE SEQUENCE</scope>
</reference>
<feature type="transmembrane region" description="Helical" evidence="2">
    <location>
        <begin position="123"/>
        <end position="141"/>
    </location>
</feature>
<dbReference type="SUPFAM" id="SSF48452">
    <property type="entry name" value="TPR-like"/>
    <property type="match status" value="1"/>
</dbReference>
<feature type="region of interest" description="Disordered" evidence="1">
    <location>
        <begin position="257"/>
        <end position="285"/>
    </location>
</feature>
<dbReference type="Gene3D" id="1.25.40.10">
    <property type="entry name" value="Tetratricopeptide repeat domain"/>
    <property type="match status" value="1"/>
</dbReference>
<dbReference type="AlphaFoldDB" id="C9Y994"/>
<gene>
    <name evidence="3" type="ORF">Csp_A06950</name>
</gene>
<name>C9Y994_CURXX</name>
<evidence type="ECO:0000313" key="3">
    <source>
        <dbReference type="EMBL" id="CBA28374.1"/>
    </source>
</evidence>
<dbReference type="EMBL" id="FN543104">
    <property type="protein sequence ID" value="CBA28374.1"/>
    <property type="molecule type" value="Genomic_DNA"/>
</dbReference>
<keyword evidence="2" id="KW-1133">Transmembrane helix</keyword>